<dbReference type="GO" id="GO:0003917">
    <property type="term" value="F:DNA topoisomerase type I (single strand cut, ATP-independent) activity"/>
    <property type="evidence" value="ECO:0007669"/>
    <property type="project" value="UniProtKB-EC"/>
</dbReference>
<dbReference type="InterPro" id="IPR014711">
    <property type="entry name" value="TopoI_cat_a-hlx-sub_euk"/>
</dbReference>
<comment type="similarity">
    <text evidence="2">Belongs to the type IB topoisomerase family.</text>
</comment>
<dbReference type="RefSeq" id="WP_119592862.1">
    <property type="nucleotide sequence ID" value="NZ_QXFM01000093.1"/>
</dbReference>
<dbReference type="SUPFAM" id="SSF56349">
    <property type="entry name" value="DNA breaking-rejoining enzymes"/>
    <property type="match status" value="1"/>
</dbReference>
<keyword evidence="4" id="KW-0799">Topoisomerase</keyword>
<keyword evidence="6 9" id="KW-0413">Isomerase</keyword>
<dbReference type="Gene3D" id="1.10.132.120">
    <property type="match status" value="1"/>
</dbReference>
<dbReference type="InterPro" id="IPR035447">
    <property type="entry name" value="DNA_topo_I_N_sf"/>
</dbReference>
<evidence type="ECO:0000256" key="6">
    <source>
        <dbReference type="ARBA" id="ARBA00023235"/>
    </source>
</evidence>
<dbReference type="InterPro" id="IPR013500">
    <property type="entry name" value="TopoI_cat_euk"/>
</dbReference>
<comment type="caution">
    <text evidence="9">The sequence shown here is derived from an EMBL/GenBank/DDBJ whole genome shotgun (WGS) entry which is preliminary data.</text>
</comment>
<dbReference type="Gene3D" id="3.90.15.10">
    <property type="entry name" value="Topoisomerase I, Chain A, domain 3"/>
    <property type="match status" value="1"/>
</dbReference>
<evidence type="ECO:0000256" key="4">
    <source>
        <dbReference type="ARBA" id="ARBA00023029"/>
    </source>
</evidence>
<evidence type="ECO:0000256" key="1">
    <source>
        <dbReference type="ARBA" id="ARBA00000213"/>
    </source>
</evidence>
<reference evidence="9 10" key="1">
    <citation type="submission" date="2018-08" db="EMBL/GenBank/DDBJ databases">
        <title>Erythrobacter zhengii sp.nov., a bacterium isolated from deep-sea sediment.</title>
        <authorList>
            <person name="Fang C."/>
            <person name="Wu Y.-H."/>
            <person name="Sun C."/>
            <person name="Wang H."/>
            <person name="Cheng H."/>
            <person name="Meng F.-X."/>
            <person name="Wang C.-S."/>
            <person name="Xu X.-W."/>
        </authorList>
    </citation>
    <scope>NUCLEOTIDE SEQUENCE [LARGE SCALE GENOMIC DNA]</scope>
    <source>
        <strain evidence="9 10">CCTCC AB 2015396</strain>
    </source>
</reference>
<dbReference type="EC" id="5.6.2.1" evidence="3"/>
<sequence length="339" mass="38101">MATKPSRLVHVDDTMPGITRRRAGKGWAYYDPVGALIADRAERGRLNAIALPPAYSAAWFCPMPNGHLLATGIDARGRKQYRYHPEFRTWREAEKFDACHAFGLALPKLRKRVEEDLTQRGFGRERAIASVVRLLDLGALRIGNAAYARTNNSFGATTLERRHAEVRGARIKLAFRGKSGKDREVALSDRALATFVRRLHDLPGQRLFQWRDPDGTCHDVTSACVNDYLRETMGEGFTAKHFRTFHASVKGLALLAHAREVLPIKAVIGEVAEHLGNTPAVTRKSYIHPAVIDLVERQEEWRETLEMPRTTRWLTREERALIALLENGPAAEELLARAA</sequence>
<evidence type="ECO:0000259" key="8">
    <source>
        <dbReference type="Pfam" id="PF21338"/>
    </source>
</evidence>
<dbReference type="Gene3D" id="3.30.66.10">
    <property type="entry name" value="DNA topoisomerase I domain"/>
    <property type="match status" value="1"/>
</dbReference>
<dbReference type="EMBL" id="QXFM01000093">
    <property type="protein sequence ID" value="RIV86115.1"/>
    <property type="molecule type" value="Genomic_DNA"/>
</dbReference>
<comment type="catalytic activity">
    <reaction evidence="1">
        <text>ATP-independent breakage of single-stranded DNA, followed by passage and rejoining.</text>
        <dbReference type="EC" id="5.6.2.1"/>
    </reaction>
</comment>
<dbReference type="InterPro" id="IPR049331">
    <property type="entry name" value="Top1B_N_bact"/>
</dbReference>
<evidence type="ECO:0000313" key="9">
    <source>
        <dbReference type="EMBL" id="RIV86115.1"/>
    </source>
</evidence>
<dbReference type="Pfam" id="PF01028">
    <property type="entry name" value="Topoisom_I"/>
    <property type="match status" value="1"/>
</dbReference>
<accession>A0A3A1P3Q3</accession>
<name>A0A3A1P3Q3_9SPHN</name>
<evidence type="ECO:0000259" key="7">
    <source>
        <dbReference type="Pfam" id="PF01028"/>
    </source>
</evidence>
<dbReference type="InterPro" id="IPR001631">
    <property type="entry name" value="TopoI"/>
</dbReference>
<dbReference type="PROSITE" id="PS52038">
    <property type="entry name" value="TOPO_IB_2"/>
    <property type="match status" value="1"/>
</dbReference>
<dbReference type="GO" id="GO:0003677">
    <property type="term" value="F:DNA binding"/>
    <property type="evidence" value="ECO:0007669"/>
    <property type="project" value="UniProtKB-KW"/>
</dbReference>
<evidence type="ECO:0000256" key="5">
    <source>
        <dbReference type="ARBA" id="ARBA00023125"/>
    </source>
</evidence>
<keyword evidence="10" id="KW-1185">Reference proteome</keyword>
<dbReference type="SUPFAM" id="SSF55869">
    <property type="entry name" value="DNA topoisomerase I domain"/>
    <property type="match status" value="1"/>
</dbReference>
<feature type="domain" description="DNA topoisomerase IB N-terminal" evidence="8">
    <location>
        <begin position="26"/>
        <end position="74"/>
    </location>
</feature>
<protein>
    <recommendedName>
        <fullName evidence="3">DNA topoisomerase</fullName>
        <ecNumber evidence="3">5.6.2.1</ecNumber>
    </recommendedName>
</protein>
<evidence type="ECO:0000313" key="10">
    <source>
        <dbReference type="Proteomes" id="UP000265366"/>
    </source>
</evidence>
<dbReference type="OrthoDB" id="9778962at2"/>
<keyword evidence="5" id="KW-0238">DNA-binding</keyword>
<dbReference type="PRINTS" id="PR00416">
    <property type="entry name" value="EUTPISMRASEI"/>
</dbReference>
<proteinExistence type="inferred from homology"/>
<gene>
    <name evidence="9" type="ORF">D2V17_10180</name>
</gene>
<evidence type="ECO:0000256" key="3">
    <source>
        <dbReference type="ARBA" id="ARBA00012891"/>
    </source>
</evidence>
<feature type="domain" description="DNA topoisomerase I catalytic core eukaryotic-type" evidence="7">
    <location>
        <begin position="86"/>
        <end position="295"/>
    </location>
</feature>
<dbReference type="Proteomes" id="UP000265366">
    <property type="component" value="Unassembled WGS sequence"/>
</dbReference>
<dbReference type="GO" id="GO:0006265">
    <property type="term" value="P:DNA topological change"/>
    <property type="evidence" value="ECO:0007669"/>
    <property type="project" value="InterPro"/>
</dbReference>
<organism evidence="9 10">
    <name type="scientific">Aurantiacibacter xanthus</name>
    <dbReference type="NCBI Taxonomy" id="1784712"/>
    <lineage>
        <taxon>Bacteria</taxon>
        <taxon>Pseudomonadati</taxon>
        <taxon>Pseudomonadota</taxon>
        <taxon>Alphaproteobacteria</taxon>
        <taxon>Sphingomonadales</taxon>
        <taxon>Erythrobacteraceae</taxon>
        <taxon>Aurantiacibacter</taxon>
    </lineage>
</organism>
<evidence type="ECO:0000256" key="2">
    <source>
        <dbReference type="ARBA" id="ARBA00006645"/>
    </source>
</evidence>
<dbReference type="AlphaFoldDB" id="A0A3A1P3Q3"/>
<dbReference type="InterPro" id="IPR011010">
    <property type="entry name" value="DNA_brk_join_enz"/>
</dbReference>
<dbReference type="Pfam" id="PF21338">
    <property type="entry name" value="Top1B_N_bact"/>
    <property type="match status" value="1"/>
</dbReference>